<dbReference type="CDD" id="cd03360">
    <property type="entry name" value="LbH_AT_putative"/>
    <property type="match status" value="1"/>
</dbReference>
<dbReference type="Pfam" id="PF17836">
    <property type="entry name" value="PglD_N"/>
    <property type="match status" value="1"/>
</dbReference>
<evidence type="ECO:0000256" key="1">
    <source>
        <dbReference type="ARBA" id="ARBA00007274"/>
    </source>
</evidence>
<dbReference type="Proteomes" id="UP000029994">
    <property type="component" value="Unassembled WGS sequence"/>
</dbReference>
<reference evidence="4 5" key="1">
    <citation type="submission" date="2014-04" db="EMBL/GenBank/DDBJ databases">
        <title>Genome sequencing of Vibrio navarrensis strains.</title>
        <authorList>
            <person name="Gladney L.M."/>
            <person name="Katz L.S."/>
            <person name="Marino-Ramirez L."/>
            <person name="Jordan I.K."/>
        </authorList>
    </citation>
    <scope>NUCLEOTIDE SEQUENCE [LARGE SCALE GENOMIC DNA]</scope>
    <source>
        <strain evidence="4 5">ATCC 51183</strain>
    </source>
</reference>
<dbReference type="SUPFAM" id="SSF51161">
    <property type="entry name" value="Trimeric LpxA-like enzymes"/>
    <property type="match status" value="1"/>
</dbReference>
<evidence type="ECO:0000313" key="4">
    <source>
        <dbReference type="EMBL" id="KGK10172.1"/>
    </source>
</evidence>
<dbReference type="EMBL" id="JMCG01000001">
    <property type="protein sequence ID" value="KGK10172.1"/>
    <property type="molecule type" value="Genomic_DNA"/>
</dbReference>
<protein>
    <submittedName>
        <fullName evidence="4">Acetyltransferase</fullName>
    </submittedName>
</protein>
<dbReference type="STRING" id="29495.EA26_02115"/>
<dbReference type="NCBIfam" id="TIGR03570">
    <property type="entry name" value="NeuD_NnaD"/>
    <property type="match status" value="1"/>
</dbReference>
<keyword evidence="5" id="KW-1185">Reference proteome</keyword>
<organism evidence="4 5">
    <name type="scientific">Vibrio navarrensis</name>
    <dbReference type="NCBI Taxonomy" id="29495"/>
    <lineage>
        <taxon>Bacteria</taxon>
        <taxon>Pseudomonadati</taxon>
        <taxon>Pseudomonadota</taxon>
        <taxon>Gammaproteobacteria</taxon>
        <taxon>Vibrionales</taxon>
        <taxon>Vibrionaceae</taxon>
        <taxon>Vibrio</taxon>
    </lineage>
</organism>
<dbReference type="PANTHER" id="PTHR43300">
    <property type="entry name" value="ACETYLTRANSFERASE"/>
    <property type="match status" value="1"/>
</dbReference>
<dbReference type="InterPro" id="IPR041561">
    <property type="entry name" value="PglD_N"/>
</dbReference>
<comment type="caution">
    <text evidence="4">The sequence shown here is derived from an EMBL/GenBank/DDBJ whole genome shotgun (WGS) entry which is preliminary data.</text>
</comment>
<dbReference type="eggNOG" id="COG0110">
    <property type="taxonomic scope" value="Bacteria"/>
</dbReference>
<dbReference type="InterPro" id="IPR050179">
    <property type="entry name" value="Trans_hexapeptide_repeat"/>
</dbReference>
<evidence type="ECO:0000259" key="3">
    <source>
        <dbReference type="Pfam" id="PF17836"/>
    </source>
</evidence>
<dbReference type="PANTHER" id="PTHR43300:SF7">
    <property type="entry name" value="UDP-N-ACETYLBACILLOSAMINE N-ACETYLTRANSFERASE"/>
    <property type="match status" value="1"/>
</dbReference>
<accession>A0A099LS95</accession>
<dbReference type="Gene3D" id="2.160.10.10">
    <property type="entry name" value="Hexapeptide repeat proteins"/>
    <property type="match status" value="1"/>
</dbReference>
<proteinExistence type="inferred from homology"/>
<evidence type="ECO:0000313" key="5">
    <source>
        <dbReference type="Proteomes" id="UP000029994"/>
    </source>
</evidence>
<feature type="domain" description="PglD N-terminal" evidence="3">
    <location>
        <begin position="7"/>
        <end position="79"/>
    </location>
</feature>
<sequence>MNNNKELVIIGASGLGKEIAWLAKRLQIKVKGFLDDNSSTGHFYNLPILGHIHTWPEYDDVQFIIAVASPRVRLKIYMQHFVDKKVHFATLIDPSVQWLSEDLSIGEGSVICAGSITTANVQIGNHVIVNKLVSIGHDVNIADFVTISPQVMLGGNTNVLSGAEVGAGSKIRQGLTIGTGASLGMGSILTKNTQPNTLYFGNPAKVIKQLEAF</sequence>
<dbReference type="InterPro" id="IPR011004">
    <property type="entry name" value="Trimer_LpxA-like_sf"/>
</dbReference>
<keyword evidence="4" id="KW-0808">Transferase</keyword>
<dbReference type="InterPro" id="IPR020019">
    <property type="entry name" value="AcTrfase_PglD-like"/>
</dbReference>
<dbReference type="AlphaFoldDB" id="A0A099LS95"/>
<name>A0A099LS95_9VIBR</name>
<dbReference type="GO" id="GO:0016740">
    <property type="term" value="F:transferase activity"/>
    <property type="evidence" value="ECO:0007669"/>
    <property type="project" value="UniProtKB-KW"/>
</dbReference>
<dbReference type="Gene3D" id="3.40.50.20">
    <property type="match status" value="1"/>
</dbReference>
<feature type="active site" description="Proton acceptor" evidence="2">
    <location>
        <position position="137"/>
    </location>
</feature>
<comment type="similarity">
    <text evidence="1">Belongs to the transferase hexapeptide repeat family.</text>
</comment>
<evidence type="ECO:0000256" key="2">
    <source>
        <dbReference type="PIRSR" id="PIRSR620019-1"/>
    </source>
</evidence>
<feature type="site" description="Increases basicity of active site His" evidence="2">
    <location>
        <position position="138"/>
    </location>
</feature>
<gene>
    <name evidence="4" type="ORF">EA26_02115</name>
</gene>